<feature type="compositionally biased region" description="Low complexity" evidence="1">
    <location>
        <begin position="322"/>
        <end position="333"/>
    </location>
</feature>
<evidence type="ECO:0000256" key="1">
    <source>
        <dbReference type="SAM" id="MobiDB-lite"/>
    </source>
</evidence>
<feature type="compositionally biased region" description="Pro residues" evidence="1">
    <location>
        <begin position="64"/>
        <end position="73"/>
    </location>
</feature>
<keyword evidence="3" id="KW-1185">Reference proteome</keyword>
<feature type="region of interest" description="Disordered" evidence="1">
    <location>
        <begin position="299"/>
        <end position="354"/>
    </location>
</feature>
<sequence>MTDNSWFGPASQASQQCSQDLHTMFPLLPPSSAFYENSQDEYPADGPHNVSSRTMTARTVTMSQPPPAAPPPRPEPRRPPEASQGDTAPVVDDEQPTPVCYACRILARRVVDEATGTQMFAPRGAQSRDTAPPRLLWRCPRCEKTLRGCAYRCGACYTNDQGCRRHEAKCLRNPNRQTAAPAPTQRPAVPARATRDAPPAEAVPEDASEDPELCGAFTRLWRQDNPLRFDRSAWRVVVARDGTWSLEPRTEAAAATVRPRPRADAGAVILEPPPPPRRPAPIVVEFGLRRDASTITDELSRPRWDYDSDETHLSVAPPPAPAAEAFAPPDEAFAPPPDDDAEILAPPAGDDDDD</sequence>
<feature type="compositionally biased region" description="Basic and acidic residues" evidence="1">
    <location>
        <begin position="299"/>
        <end position="312"/>
    </location>
</feature>
<feature type="compositionally biased region" description="Polar residues" evidence="1">
    <location>
        <begin position="49"/>
        <end position="63"/>
    </location>
</feature>
<dbReference type="AlphaFoldDB" id="A0A8J2SEI9"/>
<evidence type="ECO:0000313" key="3">
    <source>
        <dbReference type="Proteomes" id="UP000789595"/>
    </source>
</evidence>
<comment type="caution">
    <text evidence="2">The sequence shown here is derived from an EMBL/GenBank/DDBJ whole genome shotgun (WGS) entry which is preliminary data.</text>
</comment>
<organism evidence="2 3">
    <name type="scientific">Pelagomonas calceolata</name>
    <dbReference type="NCBI Taxonomy" id="35677"/>
    <lineage>
        <taxon>Eukaryota</taxon>
        <taxon>Sar</taxon>
        <taxon>Stramenopiles</taxon>
        <taxon>Ochrophyta</taxon>
        <taxon>Pelagophyceae</taxon>
        <taxon>Pelagomonadales</taxon>
        <taxon>Pelagomonadaceae</taxon>
        <taxon>Pelagomonas</taxon>
    </lineage>
</organism>
<feature type="non-terminal residue" evidence="2">
    <location>
        <position position="354"/>
    </location>
</feature>
<gene>
    <name evidence="2" type="ORF">PECAL_3P01650</name>
</gene>
<evidence type="ECO:0000313" key="2">
    <source>
        <dbReference type="EMBL" id="CAH0370288.1"/>
    </source>
</evidence>
<proteinExistence type="predicted"/>
<reference evidence="2" key="1">
    <citation type="submission" date="2021-11" db="EMBL/GenBank/DDBJ databases">
        <authorList>
            <consortium name="Genoscope - CEA"/>
            <person name="William W."/>
        </authorList>
    </citation>
    <scope>NUCLEOTIDE SEQUENCE</scope>
</reference>
<dbReference type="Proteomes" id="UP000789595">
    <property type="component" value="Unassembled WGS sequence"/>
</dbReference>
<dbReference type="EMBL" id="CAKKNE010000003">
    <property type="protein sequence ID" value="CAH0370288.1"/>
    <property type="molecule type" value="Genomic_DNA"/>
</dbReference>
<feature type="compositionally biased region" description="Polar residues" evidence="1">
    <location>
        <begin position="1"/>
        <end position="21"/>
    </location>
</feature>
<name>A0A8J2SEI9_9STRA</name>
<feature type="region of interest" description="Disordered" evidence="1">
    <location>
        <begin position="174"/>
        <end position="209"/>
    </location>
</feature>
<feature type="compositionally biased region" description="Low complexity" evidence="1">
    <location>
        <begin position="176"/>
        <end position="202"/>
    </location>
</feature>
<accession>A0A8J2SEI9</accession>
<protein>
    <submittedName>
        <fullName evidence="2">Uncharacterized protein</fullName>
    </submittedName>
</protein>
<feature type="region of interest" description="Disordered" evidence="1">
    <location>
        <begin position="1"/>
        <end position="93"/>
    </location>
</feature>